<gene>
    <name evidence="6" type="ORF">HNR65_001127</name>
</gene>
<dbReference type="RefSeq" id="WP_181550464.1">
    <property type="nucleotide sequence ID" value="NZ_JACDUS010000002.1"/>
</dbReference>
<protein>
    <submittedName>
        <fullName evidence="6">DnaK suppressor protein</fullName>
    </submittedName>
</protein>
<sequence length="116" mass="13304">MRKDIDLAEFQEALQKRLEAIESGQADKKDDTAPLELDQARTGRLSRMDAMQQKAMSRAASRLAEQERRRIYKALERMKDGDYGYCVNCDEEIAEGRLRFDPSVATCIECARKAEK</sequence>
<evidence type="ECO:0000256" key="3">
    <source>
        <dbReference type="ARBA" id="ARBA00022833"/>
    </source>
</evidence>
<evidence type="ECO:0000256" key="4">
    <source>
        <dbReference type="PROSITE-ProRule" id="PRU00510"/>
    </source>
</evidence>
<proteinExistence type="predicted"/>
<name>A0A7W0C856_9BACT</name>
<evidence type="ECO:0000313" key="6">
    <source>
        <dbReference type="EMBL" id="MBA2880809.1"/>
    </source>
</evidence>
<dbReference type="InterPro" id="IPR000962">
    <property type="entry name" value="Znf_DskA_TraR"/>
</dbReference>
<keyword evidence="7" id="KW-1185">Reference proteome</keyword>
<accession>A0A7W0C856</accession>
<organism evidence="6 7">
    <name type="scientific">Desulfosalsimonas propionicica</name>
    <dbReference type="NCBI Taxonomy" id="332175"/>
    <lineage>
        <taxon>Bacteria</taxon>
        <taxon>Pseudomonadati</taxon>
        <taxon>Thermodesulfobacteriota</taxon>
        <taxon>Desulfobacteria</taxon>
        <taxon>Desulfobacterales</taxon>
        <taxon>Desulfosalsimonadaceae</taxon>
        <taxon>Desulfosalsimonas</taxon>
    </lineage>
</organism>
<evidence type="ECO:0000313" key="7">
    <source>
        <dbReference type="Proteomes" id="UP000525298"/>
    </source>
</evidence>
<reference evidence="6 7" key="1">
    <citation type="submission" date="2020-07" db="EMBL/GenBank/DDBJ databases">
        <title>Genomic Encyclopedia of Type Strains, Phase IV (KMG-IV): sequencing the most valuable type-strain genomes for metagenomic binning, comparative biology and taxonomic classification.</title>
        <authorList>
            <person name="Goeker M."/>
        </authorList>
    </citation>
    <scope>NUCLEOTIDE SEQUENCE [LARGE SCALE GENOMIC DNA]</scope>
    <source>
        <strain evidence="6 7">DSM 17721</strain>
    </source>
</reference>
<keyword evidence="2" id="KW-0863">Zinc-finger</keyword>
<feature type="zinc finger region" description="dksA C4-type" evidence="4">
    <location>
        <begin position="86"/>
        <end position="110"/>
    </location>
</feature>
<dbReference type="PROSITE" id="PS51128">
    <property type="entry name" value="ZF_DKSA_2"/>
    <property type="match status" value="1"/>
</dbReference>
<evidence type="ECO:0000256" key="2">
    <source>
        <dbReference type="ARBA" id="ARBA00022771"/>
    </source>
</evidence>
<dbReference type="PANTHER" id="PTHR33823:SF4">
    <property type="entry name" value="GENERAL STRESS PROTEIN 16O"/>
    <property type="match status" value="1"/>
</dbReference>
<evidence type="ECO:0000256" key="1">
    <source>
        <dbReference type="ARBA" id="ARBA00022723"/>
    </source>
</evidence>
<keyword evidence="1" id="KW-0479">Metal-binding</keyword>
<dbReference type="AlphaFoldDB" id="A0A7W0C856"/>
<dbReference type="GO" id="GO:0008270">
    <property type="term" value="F:zinc ion binding"/>
    <property type="evidence" value="ECO:0007669"/>
    <property type="project" value="UniProtKB-KW"/>
</dbReference>
<dbReference type="SUPFAM" id="SSF57716">
    <property type="entry name" value="Glucocorticoid receptor-like (DNA-binding domain)"/>
    <property type="match status" value="1"/>
</dbReference>
<dbReference type="Proteomes" id="UP000525298">
    <property type="component" value="Unassembled WGS sequence"/>
</dbReference>
<dbReference type="Pfam" id="PF01258">
    <property type="entry name" value="zf-dskA_traR"/>
    <property type="match status" value="1"/>
</dbReference>
<dbReference type="PANTHER" id="PTHR33823">
    <property type="entry name" value="RNA POLYMERASE-BINDING TRANSCRIPTION FACTOR DKSA-RELATED"/>
    <property type="match status" value="1"/>
</dbReference>
<evidence type="ECO:0000259" key="5">
    <source>
        <dbReference type="Pfam" id="PF01258"/>
    </source>
</evidence>
<feature type="domain" description="Zinc finger DksA/TraR C4-type" evidence="5">
    <location>
        <begin position="81"/>
        <end position="116"/>
    </location>
</feature>
<dbReference type="EMBL" id="JACDUS010000002">
    <property type="protein sequence ID" value="MBA2880809.1"/>
    <property type="molecule type" value="Genomic_DNA"/>
</dbReference>
<keyword evidence="3" id="KW-0862">Zinc</keyword>
<comment type="caution">
    <text evidence="6">The sequence shown here is derived from an EMBL/GenBank/DDBJ whole genome shotgun (WGS) entry which is preliminary data.</text>
</comment>
<dbReference type="Gene3D" id="1.20.120.910">
    <property type="entry name" value="DksA, coiled-coil domain"/>
    <property type="match status" value="1"/>
</dbReference>